<dbReference type="Gene3D" id="3.30.70.100">
    <property type="match status" value="1"/>
</dbReference>
<dbReference type="InterPro" id="IPR001792">
    <property type="entry name" value="Acylphosphatase-like_dom"/>
</dbReference>
<dbReference type="EC" id="3.6.1.7" evidence="2 4"/>
<dbReference type="PRINTS" id="PR00112">
    <property type="entry name" value="ACYLPHPHTASE"/>
</dbReference>
<dbReference type="InterPro" id="IPR020456">
    <property type="entry name" value="Acylphosphatase"/>
</dbReference>
<dbReference type="AlphaFoldDB" id="A0A239IKN2"/>
<dbReference type="PANTHER" id="PTHR47268:SF4">
    <property type="entry name" value="ACYLPHOSPHATASE"/>
    <property type="match status" value="1"/>
</dbReference>
<feature type="active site" evidence="4">
    <location>
        <position position="18"/>
    </location>
</feature>
<protein>
    <recommendedName>
        <fullName evidence="2 4">acylphosphatase</fullName>
        <ecNumber evidence="2 4">3.6.1.7</ecNumber>
    </recommendedName>
</protein>
<evidence type="ECO:0000313" key="7">
    <source>
        <dbReference type="EMBL" id="SNS94326.1"/>
    </source>
</evidence>
<keyword evidence="4" id="KW-0378">Hydrolase</keyword>
<reference evidence="7 8" key="1">
    <citation type="submission" date="2017-06" db="EMBL/GenBank/DDBJ databases">
        <authorList>
            <person name="Kim H.J."/>
            <person name="Triplett B.A."/>
        </authorList>
    </citation>
    <scope>NUCLEOTIDE SEQUENCE [LARGE SCALE GENOMIC DNA]</scope>
    <source>
        <strain evidence="7 8">DSM 19307</strain>
    </source>
</reference>
<dbReference type="GO" id="GO:0003998">
    <property type="term" value="F:acylphosphatase activity"/>
    <property type="evidence" value="ECO:0007669"/>
    <property type="project" value="UniProtKB-EC"/>
</dbReference>
<sequence>MIAYRIKVTGRVQGVFFRASTKEKAEDLGIKGLVRNESDGSVLIEAEGEEVLMQEFIEWCQEGPLMARVDHIEKEKIPAQHFESFRVTY</sequence>
<dbReference type="InterPro" id="IPR017968">
    <property type="entry name" value="Acylphosphatase_CS"/>
</dbReference>
<dbReference type="PANTHER" id="PTHR47268">
    <property type="entry name" value="ACYLPHOSPHATASE"/>
    <property type="match status" value="1"/>
</dbReference>
<dbReference type="RefSeq" id="WP_179213353.1">
    <property type="nucleotide sequence ID" value="NZ_FZPD01000003.1"/>
</dbReference>
<dbReference type="PROSITE" id="PS00150">
    <property type="entry name" value="ACYLPHOSPHATASE_1"/>
    <property type="match status" value="1"/>
</dbReference>
<feature type="domain" description="Acylphosphatase-like" evidence="6">
    <location>
        <begin position="3"/>
        <end position="89"/>
    </location>
</feature>
<evidence type="ECO:0000256" key="5">
    <source>
        <dbReference type="RuleBase" id="RU004168"/>
    </source>
</evidence>
<evidence type="ECO:0000259" key="6">
    <source>
        <dbReference type="PROSITE" id="PS51160"/>
    </source>
</evidence>
<gene>
    <name evidence="7" type="ORF">SAMN05421640_1718</name>
</gene>
<evidence type="ECO:0000256" key="3">
    <source>
        <dbReference type="ARBA" id="ARBA00047645"/>
    </source>
</evidence>
<comment type="similarity">
    <text evidence="1 5">Belongs to the acylphosphatase family.</text>
</comment>
<proteinExistence type="inferred from homology"/>
<keyword evidence="8" id="KW-1185">Reference proteome</keyword>
<evidence type="ECO:0000256" key="4">
    <source>
        <dbReference type="PROSITE-ProRule" id="PRU00520"/>
    </source>
</evidence>
<dbReference type="InterPro" id="IPR036046">
    <property type="entry name" value="Acylphosphatase-like_dom_sf"/>
</dbReference>
<accession>A0A239IKN2</accession>
<dbReference type="PROSITE" id="PS51160">
    <property type="entry name" value="ACYLPHOSPHATASE_3"/>
    <property type="match status" value="1"/>
</dbReference>
<evidence type="ECO:0000256" key="2">
    <source>
        <dbReference type="ARBA" id="ARBA00012150"/>
    </source>
</evidence>
<comment type="catalytic activity">
    <reaction evidence="3 4">
        <text>an acyl phosphate + H2O = a carboxylate + phosphate + H(+)</text>
        <dbReference type="Rhea" id="RHEA:14965"/>
        <dbReference type="ChEBI" id="CHEBI:15377"/>
        <dbReference type="ChEBI" id="CHEBI:15378"/>
        <dbReference type="ChEBI" id="CHEBI:29067"/>
        <dbReference type="ChEBI" id="CHEBI:43474"/>
        <dbReference type="ChEBI" id="CHEBI:59918"/>
        <dbReference type="EC" id="3.6.1.7"/>
    </reaction>
</comment>
<dbReference type="Pfam" id="PF00708">
    <property type="entry name" value="Acylphosphatase"/>
    <property type="match status" value="1"/>
</dbReference>
<organism evidence="7 8">
    <name type="scientific">Ekhidna lutea</name>
    <dbReference type="NCBI Taxonomy" id="447679"/>
    <lineage>
        <taxon>Bacteria</taxon>
        <taxon>Pseudomonadati</taxon>
        <taxon>Bacteroidota</taxon>
        <taxon>Cytophagia</taxon>
        <taxon>Cytophagales</taxon>
        <taxon>Reichenbachiellaceae</taxon>
        <taxon>Ekhidna</taxon>
    </lineage>
</organism>
<evidence type="ECO:0000313" key="8">
    <source>
        <dbReference type="Proteomes" id="UP000198393"/>
    </source>
</evidence>
<feature type="active site" evidence="4">
    <location>
        <position position="36"/>
    </location>
</feature>
<evidence type="ECO:0000256" key="1">
    <source>
        <dbReference type="ARBA" id="ARBA00005614"/>
    </source>
</evidence>
<dbReference type="Proteomes" id="UP000198393">
    <property type="component" value="Unassembled WGS sequence"/>
</dbReference>
<dbReference type="EMBL" id="FZPD01000003">
    <property type="protein sequence ID" value="SNS94326.1"/>
    <property type="molecule type" value="Genomic_DNA"/>
</dbReference>
<name>A0A239IKN2_EKHLU</name>
<dbReference type="SUPFAM" id="SSF54975">
    <property type="entry name" value="Acylphosphatase/BLUF domain-like"/>
    <property type="match status" value="1"/>
</dbReference>